<dbReference type="EMBL" id="MUXN01000049">
    <property type="protein sequence ID" value="OOC00519.1"/>
    <property type="molecule type" value="Genomic_DNA"/>
</dbReference>
<proteinExistence type="predicted"/>
<dbReference type="Proteomes" id="UP000188551">
    <property type="component" value="Unassembled WGS sequence"/>
</dbReference>
<accession>A0ABX3IYJ8</accession>
<comment type="caution">
    <text evidence="2">The sequence shown here is derived from an EMBL/GenBank/DDBJ whole genome shotgun (WGS) entry which is preliminary data.</text>
</comment>
<evidence type="ECO:0000256" key="1">
    <source>
        <dbReference type="SAM" id="MobiDB-lite"/>
    </source>
</evidence>
<dbReference type="Pfam" id="PF19457">
    <property type="entry name" value="DUF5994"/>
    <property type="match status" value="1"/>
</dbReference>
<feature type="compositionally biased region" description="Basic and acidic residues" evidence="1">
    <location>
        <begin position="69"/>
        <end position="79"/>
    </location>
</feature>
<evidence type="ECO:0000313" key="3">
    <source>
        <dbReference type="Proteomes" id="UP000188551"/>
    </source>
</evidence>
<organism evidence="2 3">
    <name type="scientific">Amycolatopsis azurea DSM 43854</name>
    <dbReference type="NCBI Taxonomy" id="1238180"/>
    <lineage>
        <taxon>Bacteria</taxon>
        <taxon>Bacillati</taxon>
        <taxon>Actinomycetota</taxon>
        <taxon>Actinomycetes</taxon>
        <taxon>Pseudonocardiales</taxon>
        <taxon>Pseudonocardiaceae</taxon>
        <taxon>Amycolatopsis</taxon>
    </lineage>
</organism>
<name>A0ABX3IYJ8_9PSEU</name>
<gene>
    <name evidence="2" type="ORF">B0293_42720</name>
</gene>
<evidence type="ECO:0000313" key="2">
    <source>
        <dbReference type="EMBL" id="OOC00519.1"/>
    </source>
</evidence>
<dbReference type="InterPro" id="IPR046036">
    <property type="entry name" value="DUF5994"/>
</dbReference>
<reference evidence="2 3" key="1">
    <citation type="submission" date="2017-02" db="EMBL/GenBank/DDBJ databases">
        <title>Amycolatopsis azurea DSM 43854 draft genome.</title>
        <authorList>
            <person name="Mayilraj S."/>
        </authorList>
    </citation>
    <scope>NUCLEOTIDE SEQUENCE [LARGE SCALE GENOMIC DNA]</scope>
    <source>
        <strain evidence="2 3">DSM 43854</strain>
    </source>
</reference>
<keyword evidence="3" id="KW-1185">Reference proteome</keyword>
<feature type="region of interest" description="Disordered" evidence="1">
    <location>
        <begin position="60"/>
        <end position="79"/>
    </location>
</feature>
<sequence>MARGVRPGGWAVTVRELIYQGRLIRLEGISSQNIHLVHVTGGNMRRVTLLAIPSHAAAERASAAAARQKQRDQPGDAPR</sequence>
<dbReference type="RefSeq" id="WP_039920076.1">
    <property type="nucleotide sequence ID" value="NZ_ANMG01000120.1"/>
</dbReference>
<protein>
    <submittedName>
        <fullName evidence="2">Uncharacterized protein</fullName>
    </submittedName>
</protein>